<dbReference type="InterPro" id="IPR050574">
    <property type="entry name" value="HPF/YfiA_ribosome-assoc"/>
</dbReference>
<protein>
    <submittedName>
        <fullName evidence="3">Ribosomal subunit interface protein</fullName>
    </submittedName>
</protein>
<dbReference type="CDD" id="cd00552">
    <property type="entry name" value="RaiA"/>
    <property type="match status" value="1"/>
</dbReference>
<dbReference type="InterPro" id="IPR003489">
    <property type="entry name" value="RHF/RaiA"/>
</dbReference>
<evidence type="ECO:0000313" key="3">
    <source>
        <dbReference type="EMBL" id="PKN02746.1"/>
    </source>
</evidence>
<dbReference type="GO" id="GO:0022627">
    <property type="term" value="C:cytosolic small ribosomal subunit"/>
    <property type="evidence" value="ECO:0007669"/>
    <property type="project" value="TreeGrafter"/>
</dbReference>
<reference evidence="3 4" key="1">
    <citation type="journal article" date="2017" name="ISME J.">
        <title>Potential for microbial H2 and metal transformations associated with novel bacteria and archaea in deep terrestrial subsurface sediments.</title>
        <authorList>
            <person name="Hernsdorf A.W."/>
            <person name="Amano Y."/>
            <person name="Miyakawa K."/>
            <person name="Ise K."/>
            <person name="Suzuki Y."/>
            <person name="Anantharaman K."/>
            <person name="Probst A."/>
            <person name="Burstein D."/>
            <person name="Thomas B.C."/>
            <person name="Banfield J.F."/>
        </authorList>
    </citation>
    <scope>NUCLEOTIDE SEQUENCE [LARGE SCALE GENOMIC DNA]</scope>
    <source>
        <strain evidence="3">HGW-Dojkabacteria-1</strain>
    </source>
</reference>
<dbReference type="Pfam" id="PF02482">
    <property type="entry name" value="Ribosomal_S30AE"/>
    <property type="match status" value="1"/>
</dbReference>
<dbReference type="Gene3D" id="3.30.505.50">
    <property type="entry name" value="Sigma 54 modulation/S30EA ribosomal protein, C-terminal domain"/>
    <property type="match status" value="1"/>
</dbReference>
<dbReference type="EMBL" id="PHAO01000001">
    <property type="protein sequence ID" value="PKN02746.1"/>
    <property type="molecule type" value="Genomic_DNA"/>
</dbReference>
<dbReference type="NCBIfam" id="TIGR00741">
    <property type="entry name" value="yfiA"/>
    <property type="match status" value="1"/>
</dbReference>
<evidence type="ECO:0000259" key="2">
    <source>
        <dbReference type="Pfam" id="PF16321"/>
    </source>
</evidence>
<comment type="caution">
    <text evidence="3">The sequence shown here is derived from an EMBL/GenBank/DDBJ whole genome shotgun (WGS) entry which is preliminary data.</text>
</comment>
<dbReference type="InterPro" id="IPR032528">
    <property type="entry name" value="Ribosom_S30AE_C"/>
</dbReference>
<gene>
    <name evidence="3" type="primary">raiA</name>
    <name evidence="3" type="ORF">CVU76_01785</name>
</gene>
<dbReference type="Pfam" id="PF16321">
    <property type="entry name" value="Ribosom_S30AE_C"/>
    <property type="match status" value="1"/>
</dbReference>
<dbReference type="SUPFAM" id="SSF69754">
    <property type="entry name" value="Ribosome binding protein Y (YfiA homologue)"/>
    <property type="match status" value="1"/>
</dbReference>
<keyword evidence="1" id="KW-0810">Translation regulation</keyword>
<dbReference type="GO" id="GO:0043024">
    <property type="term" value="F:ribosomal small subunit binding"/>
    <property type="evidence" value="ECO:0007669"/>
    <property type="project" value="TreeGrafter"/>
</dbReference>
<dbReference type="PANTHER" id="PTHR33231:SF1">
    <property type="entry name" value="30S RIBOSOMAL PROTEIN"/>
    <property type="match status" value="1"/>
</dbReference>
<dbReference type="InterPro" id="IPR038416">
    <property type="entry name" value="Ribosom_S30AE_C_sf"/>
</dbReference>
<evidence type="ECO:0000256" key="1">
    <source>
        <dbReference type="ARBA" id="ARBA00022845"/>
    </source>
</evidence>
<feature type="domain" description="Sigma 54 modulation/S30EA ribosomal protein C-terminal" evidence="2">
    <location>
        <begin position="140"/>
        <end position="190"/>
    </location>
</feature>
<dbReference type="GO" id="GO:0045900">
    <property type="term" value="P:negative regulation of translational elongation"/>
    <property type="evidence" value="ECO:0007669"/>
    <property type="project" value="TreeGrafter"/>
</dbReference>
<dbReference type="Proteomes" id="UP000233417">
    <property type="component" value="Unassembled WGS sequence"/>
</dbReference>
<dbReference type="Gene3D" id="3.30.160.100">
    <property type="entry name" value="Ribosome hibernation promotion factor-like"/>
    <property type="match status" value="1"/>
</dbReference>
<evidence type="ECO:0000313" key="4">
    <source>
        <dbReference type="Proteomes" id="UP000233417"/>
    </source>
</evidence>
<dbReference type="PANTHER" id="PTHR33231">
    <property type="entry name" value="30S RIBOSOMAL PROTEIN"/>
    <property type="match status" value="1"/>
</dbReference>
<sequence>MLMTLEEIKISFVGMEPTEPIKKYVVDKIGKHEHLWKEATNIEVFLKEYVNSRGVEHDFRVDINVFLPNSTVRVEVTGSDMYANIDEASDTLARRLRRYTDRKTYWEGATPWKVLEADALNSTPVESIDDYSDYVPSISVRKKIEDMSPLEEGEAIERMELLGYDQLLFRSKKTGKISMLYKRKGGDYGLVEPADNGLK</sequence>
<organism evidence="3 4">
    <name type="scientific">Candidatus Dojkabacteria bacterium HGW-Dojkabacteria-1</name>
    <dbReference type="NCBI Taxonomy" id="2013761"/>
    <lineage>
        <taxon>Bacteria</taxon>
        <taxon>Candidatus Dojkabacteria</taxon>
    </lineage>
</organism>
<dbReference type="InterPro" id="IPR036567">
    <property type="entry name" value="RHF-like"/>
</dbReference>
<name>A0A2N2F3L4_9BACT</name>
<dbReference type="AlphaFoldDB" id="A0A2N2F3L4"/>
<accession>A0A2N2F3L4</accession>
<proteinExistence type="predicted"/>